<gene>
    <name evidence="2" type="ORF">EVAR_80846_1</name>
</gene>
<sequence>MMNNKKNSTSCSRRIGVSSTVETALGFLSCCATLEVAADYAQLRFGTVQTPCRVHVKRPAGTPVAGAVRDRLGPMGFRAYSGGPALRAKGRSPANENISTRSVATELTALYRFDWKSTSRVDFHLYRLEQCLSMRFPRRCATATQRLTAPPTVDSASTCMMSTRMLYRRSTRVVAISRCTARKAWTVLAGDVSINSVRFPGGFIGLLVGLLLPSRYVLLEVWPRSDEYSWEEPLIQFRPADPGSWHPWVQRLNEFLRLNIIFIYCNVLYATALAMHHDLLPAYESAVPEVPSRGPCSTRRPDQRAEHSRSMACQGNLKRRNITQKVKDLAHRVSRSKWKRTDHNARRTDGTEPGKKGCRVVITSRTPPVGRPAGGLAPGGPGRRRWGHSLITRGDFSDCPPLLT</sequence>
<feature type="region of interest" description="Disordered" evidence="1">
    <location>
        <begin position="288"/>
        <end position="314"/>
    </location>
</feature>
<evidence type="ECO:0000256" key="1">
    <source>
        <dbReference type="SAM" id="MobiDB-lite"/>
    </source>
</evidence>
<name>A0A4C1V0P9_EUMVA</name>
<keyword evidence="3" id="KW-1185">Reference proteome</keyword>
<dbReference type="OrthoDB" id="7487676at2759"/>
<dbReference type="AlphaFoldDB" id="A0A4C1V0P9"/>
<dbReference type="EMBL" id="BGZK01000255">
    <property type="protein sequence ID" value="GBP32080.1"/>
    <property type="molecule type" value="Genomic_DNA"/>
</dbReference>
<reference evidence="2 3" key="1">
    <citation type="journal article" date="2019" name="Commun. Biol.">
        <title>The bagworm genome reveals a unique fibroin gene that provides high tensile strength.</title>
        <authorList>
            <person name="Kono N."/>
            <person name="Nakamura H."/>
            <person name="Ohtoshi R."/>
            <person name="Tomita M."/>
            <person name="Numata K."/>
            <person name="Arakawa K."/>
        </authorList>
    </citation>
    <scope>NUCLEOTIDE SEQUENCE [LARGE SCALE GENOMIC DNA]</scope>
</reference>
<organism evidence="2 3">
    <name type="scientific">Eumeta variegata</name>
    <name type="common">Bagworm moth</name>
    <name type="synonym">Eumeta japonica</name>
    <dbReference type="NCBI Taxonomy" id="151549"/>
    <lineage>
        <taxon>Eukaryota</taxon>
        <taxon>Metazoa</taxon>
        <taxon>Ecdysozoa</taxon>
        <taxon>Arthropoda</taxon>
        <taxon>Hexapoda</taxon>
        <taxon>Insecta</taxon>
        <taxon>Pterygota</taxon>
        <taxon>Neoptera</taxon>
        <taxon>Endopterygota</taxon>
        <taxon>Lepidoptera</taxon>
        <taxon>Glossata</taxon>
        <taxon>Ditrysia</taxon>
        <taxon>Tineoidea</taxon>
        <taxon>Psychidae</taxon>
        <taxon>Oiketicinae</taxon>
        <taxon>Eumeta</taxon>
    </lineage>
</organism>
<accession>A0A4C1V0P9</accession>
<feature type="compositionally biased region" description="Gly residues" evidence="1">
    <location>
        <begin position="372"/>
        <end position="381"/>
    </location>
</feature>
<proteinExistence type="predicted"/>
<evidence type="ECO:0000313" key="2">
    <source>
        <dbReference type="EMBL" id="GBP32080.1"/>
    </source>
</evidence>
<feature type="compositionally biased region" description="Basic and acidic residues" evidence="1">
    <location>
        <begin position="299"/>
        <end position="309"/>
    </location>
</feature>
<protein>
    <submittedName>
        <fullName evidence="2">Uncharacterized protein</fullName>
    </submittedName>
</protein>
<feature type="compositionally biased region" description="Basic and acidic residues" evidence="1">
    <location>
        <begin position="339"/>
        <end position="355"/>
    </location>
</feature>
<dbReference type="Proteomes" id="UP000299102">
    <property type="component" value="Unassembled WGS sequence"/>
</dbReference>
<feature type="region of interest" description="Disordered" evidence="1">
    <location>
        <begin position="328"/>
        <end position="392"/>
    </location>
</feature>
<comment type="caution">
    <text evidence="2">The sequence shown here is derived from an EMBL/GenBank/DDBJ whole genome shotgun (WGS) entry which is preliminary data.</text>
</comment>
<evidence type="ECO:0000313" key="3">
    <source>
        <dbReference type="Proteomes" id="UP000299102"/>
    </source>
</evidence>